<proteinExistence type="predicted"/>
<comment type="caution">
    <text evidence="9">The sequence shown here is derived from an EMBL/GenBank/DDBJ whole genome shotgun (WGS) entry which is preliminary data.</text>
</comment>
<dbReference type="Pfam" id="PF12229">
    <property type="entry name" value="PG_binding_4"/>
    <property type="match status" value="1"/>
</dbReference>
<dbReference type="CDD" id="cd16913">
    <property type="entry name" value="YkuD_like"/>
    <property type="match status" value="1"/>
</dbReference>
<evidence type="ECO:0000256" key="6">
    <source>
        <dbReference type="PROSITE-ProRule" id="PRU01373"/>
    </source>
</evidence>
<organism evidence="9 10">
    <name type="scientific">Anaerosphaera multitolerans</name>
    <dbReference type="NCBI Taxonomy" id="2487351"/>
    <lineage>
        <taxon>Bacteria</taxon>
        <taxon>Bacillati</taxon>
        <taxon>Bacillota</taxon>
        <taxon>Tissierellia</taxon>
        <taxon>Tissierellales</taxon>
        <taxon>Peptoniphilaceae</taxon>
        <taxon>Anaerosphaera</taxon>
    </lineage>
</organism>
<keyword evidence="10" id="KW-1185">Reference proteome</keyword>
<evidence type="ECO:0000313" key="9">
    <source>
        <dbReference type="EMBL" id="RVU54322.1"/>
    </source>
</evidence>
<gene>
    <name evidence="9" type="ORF">EF514_07705</name>
</gene>
<dbReference type="Proteomes" id="UP000288812">
    <property type="component" value="Unassembled WGS sequence"/>
</dbReference>
<dbReference type="GO" id="GO:0071555">
    <property type="term" value="P:cell wall organization"/>
    <property type="evidence" value="ECO:0007669"/>
    <property type="project" value="UniProtKB-UniRule"/>
</dbReference>
<keyword evidence="7" id="KW-0812">Transmembrane</keyword>
<dbReference type="GO" id="GO:0016740">
    <property type="term" value="F:transferase activity"/>
    <property type="evidence" value="ECO:0007669"/>
    <property type="project" value="UniProtKB-KW"/>
</dbReference>
<dbReference type="OrthoDB" id="3176960at2"/>
<dbReference type="GO" id="GO:0008360">
    <property type="term" value="P:regulation of cell shape"/>
    <property type="evidence" value="ECO:0007669"/>
    <property type="project" value="UniProtKB-UniRule"/>
</dbReference>
<feature type="transmembrane region" description="Helical" evidence="7">
    <location>
        <begin position="7"/>
        <end position="27"/>
    </location>
</feature>
<evidence type="ECO:0000256" key="4">
    <source>
        <dbReference type="ARBA" id="ARBA00022984"/>
    </source>
</evidence>
<evidence type="ECO:0000259" key="8">
    <source>
        <dbReference type="PROSITE" id="PS52029"/>
    </source>
</evidence>
<dbReference type="InterPro" id="IPR038063">
    <property type="entry name" value="Transpep_catalytic_dom"/>
</dbReference>
<feature type="domain" description="L,D-TPase catalytic" evidence="8">
    <location>
        <begin position="330"/>
        <end position="450"/>
    </location>
</feature>
<feature type="active site" description="Proton donor/acceptor" evidence="6">
    <location>
        <position position="405"/>
    </location>
</feature>
<dbReference type="PROSITE" id="PS52029">
    <property type="entry name" value="LD_TPASE"/>
    <property type="match status" value="1"/>
</dbReference>
<keyword evidence="7" id="KW-0472">Membrane</keyword>
<dbReference type="Gene3D" id="3.10.20.800">
    <property type="match status" value="1"/>
</dbReference>
<keyword evidence="5 6" id="KW-0961">Cell wall biogenesis/degradation</keyword>
<dbReference type="PANTHER" id="PTHR30582:SF33">
    <property type="entry name" value="EXPORTED PROTEIN"/>
    <property type="match status" value="1"/>
</dbReference>
<evidence type="ECO:0000256" key="3">
    <source>
        <dbReference type="ARBA" id="ARBA00022960"/>
    </source>
</evidence>
<dbReference type="RefSeq" id="WP_127724854.1">
    <property type="nucleotide sequence ID" value="NZ_RLIH01000011.1"/>
</dbReference>
<evidence type="ECO:0000256" key="5">
    <source>
        <dbReference type="ARBA" id="ARBA00023316"/>
    </source>
</evidence>
<evidence type="ECO:0000256" key="7">
    <source>
        <dbReference type="SAM" id="Phobius"/>
    </source>
</evidence>
<dbReference type="InterPro" id="IPR050979">
    <property type="entry name" value="LD-transpeptidase"/>
</dbReference>
<evidence type="ECO:0000256" key="2">
    <source>
        <dbReference type="ARBA" id="ARBA00022679"/>
    </source>
</evidence>
<dbReference type="InterPro" id="IPR038054">
    <property type="entry name" value="LD_TPept-like_central_sf"/>
</dbReference>
<dbReference type="AlphaFoldDB" id="A0A437S5K3"/>
<protein>
    <recommendedName>
        <fullName evidence="8">L,D-TPase catalytic domain-containing protein</fullName>
    </recommendedName>
</protein>
<evidence type="ECO:0000256" key="1">
    <source>
        <dbReference type="ARBA" id="ARBA00004752"/>
    </source>
</evidence>
<keyword evidence="2" id="KW-0808">Transferase</keyword>
<evidence type="ECO:0000313" key="10">
    <source>
        <dbReference type="Proteomes" id="UP000288812"/>
    </source>
</evidence>
<dbReference type="GO" id="GO:0071972">
    <property type="term" value="F:peptidoglycan L,D-transpeptidase activity"/>
    <property type="evidence" value="ECO:0007669"/>
    <property type="project" value="TreeGrafter"/>
</dbReference>
<dbReference type="InterPro" id="IPR005490">
    <property type="entry name" value="LD_TPept_cat_dom"/>
</dbReference>
<keyword evidence="3 6" id="KW-0133">Cell shape</keyword>
<keyword evidence="4 6" id="KW-0573">Peptidoglycan synthesis</keyword>
<feature type="active site" description="Nucleophile" evidence="6">
    <location>
        <position position="426"/>
    </location>
</feature>
<dbReference type="UniPathway" id="UPA00219"/>
<dbReference type="InterPro" id="IPR022029">
    <property type="entry name" value="YoaR-like_PG-bd"/>
</dbReference>
<dbReference type="SUPFAM" id="SSF143985">
    <property type="entry name" value="L,D-transpeptidase pre-catalytic domain-like"/>
    <property type="match status" value="1"/>
</dbReference>
<dbReference type="Pfam" id="PF03734">
    <property type="entry name" value="YkuD"/>
    <property type="match status" value="1"/>
</dbReference>
<comment type="pathway">
    <text evidence="1 6">Cell wall biogenesis; peptidoglycan biosynthesis.</text>
</comment>
<dbReference type="Gene3D" id="2.40.440.10">
    <property type="entry name" value="L,D-transpeptidase catalytic domain-like"/>
    <property type="match status" value="1"/>
</dbReference>
<name>A0A437S5K3_9FIRM</name>
<dbReference type="EMBL" id="RLIH01000011">
    <property type="protein sequence ID" value="RVU54322.1"/>
    <property type="molecule type" value="Genomic_DNA"/>
</dbReference>
<dbReference type="GO" id="GO:0018104">
    <property type="term" value="P:peptidoglycan-protein cross-linking"/>
    <property type="evidence" value="ECO:0007669"/>
    <property type="project" value="TreeGrafter"/>
</dbReference>
<sequence>MKKFFKYSTAFILFVVFAIYLAGVFYFKSYFLPNTKINERDMSFTQIAELYENYNSLHDDFELKIVGRDVKESLKLSDFEYRDTLERGQTVKQNPTLWIFSLFAKKEYNLDHKITYDNQKFLDTINKLDFFKGETVEPENAKIVFNGRRFIIEKEVLGNKINKKLFEEKVLDYINEGRKTLNLEDEEIYYSPIVFSDDTYLNNKVSQMNKLNSFEITYDFEDRKEVIKNEELLSLYRENDEGLLVPDRDRVKEYVRTLAGKYDTYMGTRDFYATGLGPIKVEGGIYGWWTDIEKTTDQLVKALENTESVTLIPIYRLTANSRTLNDLGNSYIEVDLGRQHLWLYKEGELVLETDFVSGNPNRENGTPLGTEKIWSKETKRYLTGEDYKSFVDYWLPINWKGVGLHDASWRNEFGGDLYLTNGSHGCINIESSAMKNIYDNAFVGMGVVVYDSSLPQESEVVEMGVVESP</sequence>
<reference evidence="9 10" key="1">
    <citation type="submission" date="2018-11" db="EMBL/GenBank/DDBJ databases">
        <title>Genome sequencing and assembly of Anaerosphaera sp. nov., GS7-6-2.</title>
        <authorList>
            <person name="Rettenmaier R."/>
            <person name="Liebl W."/>
            <person name="Zverlov V."/>
        </authorList>
    </citation>
    <scope>NUCLEOTIDE SEQUENCE [LARGE SCALE GENOMIC DNA]</scope>
    <source>
        <strain evidence="9 10">GS7-6-2</strain>
    </source>
</reference>
<dbReference type="SUPFAM" id="SSF141523">
    <property type="entry name" value="L,D-transpeptidase catalytic domain-like"/>
    <property type="match status" value="1"/>
</dbReference>
<dbReference type="GO" id="GO:0005576">
    <property type="term" value="C:extracellular region"/>
    <property type="evidence" value="ECO:0007669"/>
    <property type="project" value="TreeGrafter"/>
</dbReference>
<dbReference type="PANTHER" id="PTHR30582">
    <property type="entry name" value="L,D-TRANSPEPTIDASE"/>
    <property type="match status" value="1"/>
</dbReference>
<keyword evidence="7" id="KW-1133">Transmembrane helix</keyword>
<accession>A0A437S5K3</accession>